<reference evidence="1" key="1">
    <citation type="submission" date="2016-05" db="EMBL/GenBank/DDBJ databases">
        <authorList>
            <person name="Lavstsen T."/>
            <person name="Jespersen J.S."/>
        </authorList>
    </citation>
    <scope>NUCLEOTIDE SEQUENCE [LARGE SCALE GENOMIC DNA]</scope>
</reference>
<dbReference type="EMBL" id="FLRD01000100">
    <property type="protein sequence ID" value="SBT36823.1"/>
    <property type="molecule type" value="Genomic_DNA"/>
</dbReference>
<keyword evidence="4" id="KW-1185">Reference proteome</keyword>
<dbReference type="AlphaFoldDB" id="A0A1A8YYZ1"/>
<gene>
    <name evidence="1" type="ORF">POVWA1_034530</name>
    <name evidence="2" type="ORF">POVWA2_033680</name>
</gene>
<name>A0A1A8YYZ1_PLAOA</name>
<organism evidence="1 4">
    <name type="scientific">Plasmodium ovale wallikeri</name>
    <dbReference type="NCBI Taxonomy" id="864142"/>
    <lineage>
        <taxon>Eukaryota</taxon>
        <taxon>Sar</taxon>
        <taxon>Alveolata</taxon>
        <taxon>Apicomplexa</taxon>
        <taxon>Aconoidasida</taxon>
        <taxon>Haemosporida</taxon>
        <taxon>Plasmodiidae</taxon>
        <taxon>Plasmodium</taxon>
        <taxon>Plasmodium (Plasmodium)</taxon>
    </lineage>
</organism>
<protein>
    <submittedName>
        <fullName evidence="1">Uncharacterized protein</fullName>
    </submittedName>
</protein>
<dbReference type="Proteomes" id="UP000078555">
    <property type="component" value="Unassembled WGS sequence"/>
</dbReference>
<evidence type="ECO:0000313" key="1">
    <source>
        <dbReference type="EMBL" id="SBT36823.1"/>
    </source>
</evidence>
<proteinExistence type="predicted"/>
<evidence type="ECO:0000313" key="2">
    <source>
        <dbReference type="EMBL" id="SBT37361.1"/>
    </source>
</evidence>
<reference evidence="3" key="2">
    <citation type="submission" date="2016-05" db="EMBL/GenBank/DDBJ databases">
        <authorList>
            <person name="Naeem Raeece"/>
        </authorList>
    </citation>
    <scope>NUCLEOTIDE SEQUENCE [LARGE SCALE GENOMIC DNA]</scope>
</reference>
<sequence length="164" mass="18762">MSNNFLRSCVGEVGVILPITRTSGGIPYKRVKTSGESNVKLEKSNYAIIQSEIKIVDQRELQNDFNNGNFRLIKISKLESKIMELFLHMREQDMFIFLSYHAFGGHLPDDTILEVKIKIHEVVDSIRDVDKGRYKNRIIDNVDNFLLGEYASRGSQDVHRGSDS</sequence>
<evidence type="ECO:0000313" key="4">
    <source>
        <dbReference type="Proteomes" id="UP000078555"/>
    </source>
</evidence>
<evidence type="ECO:0000313" key="3">
    <source>
        <dbReference type="Proteomes" id="UP000078550"/>
    </source>
</evidence>
<dbReference type="EMBL" id="FLRE01000128">
    <property type="protein sequence ID" value="SBT37361.1"/>
    <property type="molecule type" value="Genomic_DNA"/>
</dbReference>
<reference evidence="4" key="3">
    <citation type="submission" date="2016-05" db="EMBL/GenBank/DDBJ databases">
        <authorList>
            <person name="Naeem R."/>
        </authorList>
    </citation>
    <scope>NUCLEOTIDE SEQUENCE [LARGE SCALE GENOMIC DNA]</scope>
</reference>
<accession>A0A1A8YYZ1</accession>
<dbReference type="Proteomes" id="UP000078550">
    <property type="component" value="Unassembled WGS sequence"/>
</dbReference>